<gene>
    <name evidence="2" type="ORF">HUJ06_023291</name>
</gene>
<dbReference type="EMBL" id="DUZY01000001">
    <property type="protein sequence ID" value="DAD21828.1"/>
    <property type="molecule type" value="Genomic_DNA"/>
</dbReference>
<dbReference type="InterPro" id="IPR006460">
    <property type="entry name" value="MIZ1-like_pln"/>
</dbReference>
<accession>A0A822XWR7</accession>
<dbReference type="NCBIfam" id="TIGR01570">
    <property type="entry name" value="A_thal_3588"/>
    <property type="match status" value="1"/>
</dbReference>
<organism evidence="2 3">
    <name type="scientific">Nelumbo nucifera</name>
    <name type="common">Sacred lotus</name>
    <dbReference type="NCBI Taxonomy" id="4432"/>
    <lineage>
        <taxon>Eukaryota</taxon>
        <taxon>Viridiplantae</taxon>
        <taxon>Streptophyta</taxon>
        <taxon>Embryophyta</taxon>
        <taxon>Tracheophyta</taxon>
        <taxon>Spermatophyta</taxon>
        <taxon>Magnoliopsida</taxon>
        <taxon>Proteales</taxon>
        <taxon>Nelumbonaceae</taxon>
        <taxon>Nelumbo</taxon>
    </lineage>
</organism>
<evidence type="ECO:0008006" key="4">
    <source>
        <dbReference type="Google" id="ProtNLM"/>
    </source>
</evidence>
<feature type="region of interest" description="Disordered" evidence="1">
    <location>
        <begin position="30"/>
        <end position="65"/>
    </location>
</feature>
<proteinExistence type="predicted"/>
<reference evidence="2 3" key="1">
    <citation type="journal article" date="2020" name="Mol. Biol. Evol.">
        <title>Distinct Expression and Methylation Patterns for Genes with Different Fates following a Single Whole-Genome Duplication in Flowering Plants.</title>
        <authorList>
            <person name="Shi T."/>
            <person name="Rahmani R.S."/>
            <person name="Gugger P.F."/>
            <person name="Wang M."/>
            <person name="Li H."/>
            <person name="Zhang Y."/>
            <person name="Li Z."/>
            <person name="Wang Q."/>
            <person name="Van de Peer Y."/>
            <person name="Marchal K."/>
            <person name="Chen J."/>
        </authorList>
    </citation>
    <scope>NUCLEOTIDE SEQUENCE [LARGE SCALE GENOMIC DNA]</scope>
    <source>
        <tissue evidence="2">Leaf</tissue>
    </source>
</reference>
<dbReference type="GO" id="GO:0010274">
    <property type="term" value="P:hydrotropism"/>
    <property type="evidence" value="ECO:0007669"/>
    <property type="project" value="InterPro"/>
</dbReference>
<evidence type="ECO:0000313" key="3">
    <source>
        <dbReference type="Proteomes" id="UP000607653"/>
    </source>
</evidence>
<evidence type="ECO:0000256" key="1">
    <source>
        <dbReference type="SAM" id="MobiDB-lite"/>
    </source>
</evidence>
<dbReference type="Proteomes" id="UP000607653">
    <property type="component" value="Unassembled WGS sequence"/>
</dbReference>
<comment type="caution">
    <text evidence="2">The sequence shown here is derived from an EMBL/GenBank/DDBJ whole genome shotgun (WGS) entry which is preliminary data.</text>
</comment>
<dbReference type="AlphaFoldDB" id="A0A822XWR7"/>
<dbReference type="Pfam" id="PF04759">
    <property type="entry name" value="DUF617"/>
    <property type="match status" value="1"/>
</dbReference>
<dbReference type="PANTHER" id="PTHR31696:SF4">
    <property type="entry name" value="OS08G0171800 PROTEIN"/>
    <property type="match status" value="1"/>
</dbReference>
<sequence>MASSQYWYRVTNNGGAERKHQCCLLFGGTTITTAPPPPPPPPPHHRARREVSLVQPSGKKKHKPAKVSRVFKSVFRSVPIITPVCKFRGIPGGLSDGHGHRVAGNRVTGTMFGYRKGKVSLSVQENPQCLPTLVVELAMETNVLQKKMSSGITRIALECEKRPGKDKIKLFEEPLWTMYCNGEKSGYSVRREASEEDLNIMELLKAVSMGAGVLPGNSKLEGPDGEMDYIRAPFVHIVGSKDSETLYMVSPEGNINGPELTIFFVRI</sequence>
<protein>
    <recommendedName>
        <fullName evidence="4">Protein MIZU-KUSSEI 1-like</fullName>
    </recommendedName>
</protein>
<dbReference type="PANTHER" id="PTHR31696">
    <property type="entry name" value="PROTEIN MIZU-KUSSEI 1"/>
    <property type="match status" value="1"/>
</dbReference>
<name>A0A822XWR7_NELNU</name>
<evidence type="ECO:0000313" key="2">
    <source>
        <dbReference type="EMBL" id="DAD21828.1"/>
    </source>
</evidence>
<keyword evidence="3" id="KW-1185">Reference proteome</keyword>